<dbReference type="GO" id="GO:0005524">
    <property type="term" value="F:ATP binding"/>
    <property type="evidence" value="ECO:0007669"/>
    <property type="project" value="UniProtKB-UniRule"/>
</dbReference>
<name>A0A1X2IFD5_9FUNG</name>
<keyword evidence="3" id="KW-0418">Kinase</keyword>
<dbReference type="GO" id="GO:0004672">
    <property type="term" value="F:protein kinase activity"/>
    <property type="evidence" value="ECO:0007669"/>
    <property type="project" value="InterPro"/>
</dbReference>
<dbReference type="CDD" id="cd14016">
    <property type="entry name" value="STKc_CK1"/>
    <property type="match status" value="1"/>
</dbReference>
<dbReference type="PANTHER" id="PTHR11909">
    <property type="entry name" value="CASEIN KINASE-RELATED"/>
    <property type="match status" value="1"/>
</dbReference>
<accession>A0A1X2IFD5</accession>
<organism evidence="3 4">
    <name type="scientific">Absidia repens</name>
    <dbReference type="NCBI Taxonomy" id="90262"/>
    <lineage>
        <taxon>Eukaryota</taxon>
        <taxon>Fungi</taxon>
        <taxon>Fungi incertae sedis</taxon>
        <taxon>Mucoromycota</taxon>
        <taxon>Mucoromycotina</taxon>
        <taxon>Mucoromycetes</taxon>
        <taxon>Mucorales</taxon>
        <taxon>Cunninghamellaceae</taxon>
        <taxon>Absidia</taxon>
    </lineage>
</organism>
<dbReference type="STRING" id="90262.A0A1X2IFD5"/>
<dbReference type="Gene3D" id="1.10.510.10">
    <property type="entry name" value="Transferase(Phosphotransferase) domain 1"/>
    <property type="match status" value="1"/>
</dbReference>
<dbReference type="FunFam" id="1.10.510.10:FF:001123">
    <property type="entry name" value="CK1/CK1/CK1-D protein kinase"/>
    <property type="match status" value="1"/>
</dbReference>
<dbReference type="PROSITE" id="PS50011">
    <property type="entry name" value="PROTEIN_KINASE_DOM"/>
    <property type="match status" value="1"/>
</dbReference>
<dbReference type="InterPro" id="IPR011009">
    <property type="entry name" value="Kinase-like_dom_sf"/>
</dbReference>
<dbReference type="PROSITE" id="PS00107">
    <property type="entry name" value="PROTEIN_KINASE_ATP"/>
    <property type="match status" value="1"/>
</dbReference>
<feature type="binding site" evidence="1">
    <location>
        <position position="51"/>
    </location>
    <ligand>
        <name>ATP</name>
        <dbReference type="ChEBI" id="CHEBI:30616"/>
    </ligand>
</feature>
<reference evidence="3 4" key="1">
    <citation type="submission" date="2016-07" db="EMBL/GenBank/DDBJ databases">
        <title>Pervasive Adenine N6-methylation of Active Genes in Fungi.</title>
        <authorList>
            <consortium name="DOE Joint Genome Institute"/>
            <person name="Mondo S.J."/>
            <person name="Dannebaum R.O."/>
            <person name="Kuo R.C."/>
            <person name="Labutti K."/>
            <person name="Haridas S."/>
            <person name="Kuo A."/>
            <person name="Salamov A."/>
            <person name="Ahrendt S.R."/>
            <person name="Lipzen A."/>
            <person name="Sullivan W."/>
            <person name="Andreopoulos W.B."/>
            <person name="Clum A."/>
            <person name="Lindquist E."/>
            <person name="Daum C."/>
            <person name="Ramamoorthy G.K."/>
            <person name="Gryganskyi A."/>
            <person name="Culley D."/>
            <person name="Magnuson J.K."/>
            <person name="James T.Y."/>
            <person name="O'Malley M.A."/>
            <person name="Stajich J.E."/>
            <person name="Spatafora J.W."/>
            <person name="Visel A."/>
            <person name="Grigoriev I.V."/>
        </authorList>
    </citation>
    <scope>NUCLEOTIDE SEQUENCE [LARGE SCALE GENOMIC DNA]</scope>
    <source>
        <strain evidence="3 4">NRRL 1336</strain>
    </source>
</reference>
<evidence type="ECO:0000259" key="2">
    <source>
        <dbReference type="PROSITE" id="PS50011"/>
    </source>
</evidence>
<feature type="domain" description="Protein kinase" evidence="2">
    <location>
        <begin position="22"/>
        <end position="289"/>
    </location>
</feature>
<dbReference type="Proteomes" id="UP000193560">
    <property type="component" value="Unassembled WGS sequence"/>
</dbReference>
<keyword evidence="4" id="KW-1185">Reference proteome</keyword>
<dbReference type="InterPro" id="IPR017441">
    <property type="entry name" value="Protein_kinase_ATP_BS"/>
</dbReference>
<evidence type="ECO:0000313" key="4">
    <source>
        <dbReference type="Proteomes" id="UP000193560"/>
    </source>
</evidence>
<dbReference type="InterPro" id="IPR050235">
    <property type="entry name" value="CK1_Ser-Thr_kinase"/>
</dbReference>
<evidence type="ECO:0000256" key="1">
    <source>
        <dbReference type="PROSITE-ProRule" id="PRU10141"/>
    </source>
</evidence>
<dbReference type="EMBL" id="MCGE01000014">
    <property type="protein sequence ID" value="ORZ14715.1"/>
    <property type="molecule type" value="Genomic_DNA"/>
</dbReference>
<dbReference type="OrthoDB" id="5800476at2759"/>
<sequence length="332" mass="38057">MPKKPIHVYESTNDPIIVGIHHRLGEILGQGSFGIIYEGLNQTSNKPVAIKFETCDAEVPQLRLEYEIYKVLSGIVGIPKVHFFGVEGIDYCMVMDLLGPSLEDLFEMCGRQFSLKTVVGVGQEMVTLLQAVHDRHFIFRDVKPDNFLIGDLSNPETVNHLHLIDFGMAKRYRDPKTHQHIPFKEKKSLSGTARYMSINTHCGKEQSRRDDLESLCHVLLYFLRGSLPWQGIQVKNHKVKYERICQVKQATDPSDLCDNYPDEFGTLLKYTRSLRFDEAPDYDYCRELLSDALTASDQVDDGIRDWMLLNNGKGWEVTGRRRPKKPLLLMPN</sequence>
<dbReference type="InterPro" id="IPR000719">
    <property type="entry name" value="Prot_kinase_dom"/>
</dbReference>
<dbReference type="Pfam" id="PF00069">
    <property type="entry name" value="Pkinase"/>
    <property type="match status" value="1"/>
</dbReference>
<evidence type="ECO:0000313" key="3">
    <source>
        <dbReference type="EMBL" id="ORZ14715.1"/>
    </source>
</evidence>
<keyword evidence="3" id="KW-0808">Transferase</keyword>
<keyword evidence="1" id="KW-0547">Nucleotide-binding</keyword>
<dbReference type="SMART" id="SM00220">
    <property type="entry name" value="S_TKc"/>
    <property type="match status" value="1"/>
</dbReference>
<dbReference type="SUPFAM" id="SSF56112">
    <property type="entry name" value="Protein kinase-like (PK-like)"/>
    <property type="match status" value="1"/>
</dbReference>
<keyword evidence="1" id="KW-0067">ATP-binding</keyword>
<comment type="caution">
    <text evidence="3">The sequence shown here is derived from an EMBL/GenBank/DDBJ whole genome shotgun (WGS) entry which is preliminary data.</text>
</comment>
<gene>
    <name evidence="3" type="ORF">BCR42DRAFT_417519</name>
</gene>
<dbReference type="AlphaFoldDB" id="A0A1X2IFD5"/>
<proteinExistence type="predicted"/>
<protein>
    <submittedName>
        <fullName evidence="3">Kinase-like protein</fullName>
    </submittedName>
</protein>